<keyword evidence="2" id="KW-1185">Reference proteome</keyword>
<name>M1N0A9_9CORY</name>
<sequence>MTEPTPPPALVYAGDDHLLYLDDRRVHVRLPDHPLEHLPVGDNEAQALYRRHLDPLLARSVAQRANQLLATLDDAGTTSAARILSGCITNRAEEDLSARSGRQEVMTATESYLIDWDRRTISTGEATHELQAVHHLLPGQDGLVRIGGVEDTGLPAHRRLGLVLRIRDLPVDGD</sequence>
<dbReference type="KEGG" id="chn:A605_12015"/>
<organism evidence="1 2">
    <name type="scientific">Corynebacterium halotolerans YIM 70093 = DSM 44683</name>
    <dbReference type="NCBI Taxonomy" id="1121362"/>
    <lineage>
        <taxon>Bacteria</taxon>
        <taxon>Bacillati</taxon>
        <taxon>Actinomycetota</taxon>
        <taxon>Actinomycetes</taxon>
        <taxon>Mycobacteriales</taxon>
        <taxon>Corynebacteriaceae</taxon>
        <taxon>Corynebacterium</taxon>
    </lineage>
</organism>
<dbReference type="PATRIC" id="fig|1121362.3.peg.2440"/>
<accession>M1N0A9</accession>
<dbReference type="Proteomes" id="UP000011723">
    <property type="component" value="Chromosome"/>
</dbReference>
<protein>
    <submittedName>
        <fullName evidence="1">Uncharacterized protein</fullName>
    </submittedName>
</protein>
<gene>
    <name evidence="1" type="ORF">A605_12015</name>
</gene>
<dbReference type="RefSeq" id="WP_015401814.1">
    <property type="nucleotide sequence ID" value="NC_020302.1"/>
</dbReference>
<dbReference type="EMBL" id="CP003697">
    <property type="protein sequence ID" value="AGF73399.1"/>
    <property type="molecule type" value="Genomic_DNA"/>
</dbReference>
<evidence type="ECO:0000313" key="1">
    <source>
        <dbReference type="EMBL" id="AGF73399.1"/>
    </source>
</evidence>
<dbReference type="AlphaFoldDB" id="M1N0A9"/>
<proteinExistence type="predicted"/>
<dbReference type="HOGENOM" id="CLU_1537506_0_0_11"/>
<reference evidence="1 2" key="1">
    <citation type="journal article" date="2012" name="Stand. Genomic Sci.">
        <title>Genome sequence of the halotolerant bacterium Corynebacterium halotolerans type strain YIM 70093(T) (= DSM 44683(T)).</title>
        <authorList>
            <person name="Ruckert C."/>
            <person name="Albersmeier A."/>
            <person name="Al-Dilaimi A."/>
            <person name="Niehaus K."/>
            <person name="Szczepanowski R."/>
            <person name="Kalinowski J."/>
        </authorList>
    </citation>
    <scope>NUCLEOTIDE SEQUENCE [LARGE SCALE GENOMIC DNA]</scope>
    <source>
        <strain evidence="1">YIM 70093</strain>
    </source>
</reference>
<evidence type="ECO:0000313" key="2">
    <source>
        <dbReference type="Proteomes" id="UP000011723"/>
    </source>
</evidence>